<dbReference type="Gene3D" id="3.40.20.10">
    <property type="entry name" value="Severin"/>
    <property type="match status" value="1"/>
</dbReference>
<evidence type="ECO:0000256" key="5">
    <source>
        <dbReference type="ARBA" id="ARBA00008135"/>
    </source>
</evidence>
<keyword evidence="14" id="KW-0009">Actin-binding</keyword>
<evidence type="ECO:0000256" key="14">
    <source>
        <dbReference type="ARBA" id="ARBA00023203"/>
    </source>
</evidence>
<comment type="similarity">
    <text evidence="4">Belongs to the actin-binding proteins ADF family.</text>
</comment>
<dbReference type="SMART" id="SM00102">
    <property type="entry name" value="ADF"/>
    <property type="match status" value="1"/>
</dbReference>
<evidence type="ECO:0000256" key="9">
    <source>
        <dbReference type="ARBA" id="ARBA00022946"/>
    </source>
</evidence>
<dbReference type="InterPro" id="IPR017904">
    <property type="entry name" value="ADF/Cofilin"/>
</dbReference>
<dbReference type="Pfam" id="PF00241">
    <property type="entry name" value="Cofilin_ADF"/>
    <property type="match status" value="1"/>
</dbReference>
<sequence length="355" mass="40019">MSLASGVTIDDECITKFNDFRMSRGKTKFVIYKITDDKKRVVVEDVSDDADWEVFRTKLADAKDAAGNPAPRYATYDVQYEIPGEGQRSKIIFISWVPQDTPTRLSMLYASTREVLKNAVNVAQSIHADDKSDIEWKSVLAELIDSRARSTALSSFLFDLASITLRFRSTIRFFFQRTMFVRAASQAARSPAVRATATPMARVAAQQTRSASEHAIANPTLAGIEKRWEGMPPQEQADLFMQLRDRMKVDWHEMTLQEKKAAYWIAFGSHGPRKETPKGEGWKVLSKVAQLFAVSVAVFYSTRLFAKEPPRTLTKEWQEASNEYAKKEMIEPITGISSPNYEGQGYIQSPSAKSS</sequence>
<dbReference type="PROSITE" id="PS51263">
    <property type="entry name" value="ADF_H"/>
    <property type="match status" value="1"/>
</dbReference>
<dbReference type="Gene3D" id="1.10.442.10">
    <property type="entry name" value="Cytochrome c oxidase subunit IV"/>
    <property type="match status" value="1"/>
</dbReference>
<evidence type="ECO:0000256" key="15">
    <source>
        <dbReference type="ARBA" id="ARBA00032427"/>
    </source>
</evidence>
<comment type="subcellular location">
    <subcellularLocation>
        <location evidence="2">Mitochondrion inner membrane</location>
        <topology evidence="2">Single-pass membrane protein</topology>
    </subcellularLocation>
    <subcellularLocation>
        <location evidence="1">Nucleus matrix</location>
    </subcellularLocation>
</comment>
<dbReference type="GO" id="GO:0003779">
    <property type="term" value="F:actin binding"/>
    <property type="evidence" value="ECO:0007669"/>
    <property type="project" value="UniProtKB-KW"/>
</dbReference>
<keyword evidence="13" id="KW-0472">Membrane</keyword>
<dbReference type="GO" id="GO:0005743">
    <property type="term" value="C:mitochondrial inner membrane"/>
    <property type="evidence" value="ECO:0007669"/>
    <property type="project" value="UniProtKB-SubCell"/>
</dbReference>
<feature type="domain" description="ADF-H" evidence="18">
    <location>
        <begin position="6"/>
        <end position="144"/>
    </location>
</feature>
<protein>
    <recommendedName>
        <fullName evidence="6">Cofilin</fullName>
    </recommendedName>
    <alternativeName>
        <fullName evidence="15">Actin-depolymerizing factor 1</fullName>
    </alternativeName>
    <alternativeName>
        <fullName evidence="16">Cytochrome c oxidase polypeptide V</fullName>
    </alternativeName>
</protein>
<name>A0A0B8N3J8_TALPI</name>
<keyword evidence="10" id="KW-1133">Transmembrane helix</keyword>
<dbReference type="GO" id="GO:0045277">
    <property type="term" value="C:respiratory chain complex IV"/>
    <property type="evidence" value="ECO:0007669"/>
    <property type="project" value="InterPro"/>
</dbReference>
<dbReference type="CDD" id="cd00922">
    <property type="entry name" value="Cyt_c_Oxidase_IV"/>
    <property type="match status" value="1"/>
</dbReference>
<dbReference type="InterPro" id="IPR002108">
    <property type="entry name" value="ADF-H"/>
</dbReference>
<keyword evidence="8" id="KW-0999">Mitochondrion inner membrane</keyword>
<comment type="similarity">
    <text evidence="5">Belongs to the cytochrome c oxidase IV family.</text>
</comment>
<proteinExistence type="inferred from homology"/>
<dbReference type="InterPro" id="IPR029006">
    <property type="entry name" value="ADF-H/Gelsolin-like_dom_sf"/>
</dbReference>
<dbReference type="PANTHER" id="PTHR10707">
    <property type="entry name" value="CYTOCHROME C OXIDASE SUBUNIT IV"/>
    <property type="match status" value="1"/>
</dbReference>
<evidence type="ECO:0000256" key="10">
    <source>
        <dbReference type="ARBA" id="ARBA00022989"/>
    </source>
</evidence>
<dbReference type="SUPFAM" id="SSF55753">
    <property type="entry name" value="Actin depolymerizing proteins"/>
    <property type="match status" value="1"/>
</dbReference>
<evidence type="ECO:0000256" key="3">
    <source>
        <dbReference type="ARBA" id="ARBA00004673"/>
    </source>
</evidence>
<evidence type="ECO:0000256" key="6">
    <source>
        <dbReference type="ARBA" id="ARBA00015630"/>
    </source>
</evidence>
<comment type="pathway">
    <text evidence="3">Energy metabolism; oxidative phosphorylation.</text>
</comment>
<evidence type="ECO:0000256" key="4">
    <source>
        <dbReference type="ARBA" id="ARBA00006844"/>
    </source>
</evidence>
<keyword evidence="12" id="KW-0496">Mitochondrion</keyword>
<evidence type="ECO:0000313" key="20">
    <source>
        <dbReference type="Proteomes" id="UP000053095"/>
    </source>
</evidence>
<feature type="region of interest" description="Disordered" evidence="17">
    <location>
        <begin position="335"/>
        <end position="355"/>
    </location>
</feature>
<dbReference type="AlphaFoldDB" id="A0A0B8N3J8"/>
<evidence type="ECO:0000256" key="16">
    <source>
        <dbReference type="ARBA" id="ARBA00081365"/>
    </source>
</evidence>
<dbReference type="PANTHER" id="PTHR10707:SF10">
    <property type="entry name" value="CYTOCHROME C OXIDASE SUBUNIT 4"/>
    <property type="match status" value="1"/>
</dbReference>
<reference evidence="20" key="1">
    <citation type="journal article" date="2015" name="Genome Announc.">
        <title>Draft genome sequence of Talaromyces cellulolyticus strain Y-94, a source of lignocellulosic biomass-degrading enzymes.</title>
        <authorList>
            <person name="Fujii T."/>
            <person name="Koike H."/>
            <person name="Sawayama S."/>
            <person name="Yano S."/>
            <person name="Inoue H."/>
        </authorList>
    </citation>
    <scope>NUCLEOTIDE SEQUENCE [LARGE SCALE GENOMIC DNA]</scope>
    <source>
        <strain evidence="20">Y-94</strain>
    </source>
</reference>
<evidence type="ECO:0000256" key="13">
    <source>
        <dbReference type="ARBA" id="ARBA00023136"/>
    </source>
</evidence>
<dbReference type="Proteomes" id="UP000053095">
    <property type="component" value="Unassembled WGS sequence"/>
</dbReference>
<gene>
    <name evidence="19" type="ORF">TCE0_004f00343</name>
</gene>
<evidence type="ECO:0000256" key="12">
    <source>
        <dbReference type="ARBA" id="ARBA00023128"/>
    </source>
</evidence>
<keyword evidence="11" id="KW-0560">Oxidoreductase</keyword>
<evidence type="ECO:0000256" key="2">
    <source>
        <dbReference type="ARBA" id="ARBA00004434"/>
    </source>
</evidence>
<dbReference type="Pfam" id="PF02936">
    <property type="entry name" value="COX4"/>
    <property type="match status" value="1"/>
</dbReference>
<keyword evidence="9" id="KW-0809">Transit peptide</keyword>
<dbReference type="GO" id="GO:0015629">
    <property type="term" value="C:actin cytoskeleton"/>
    <property type="evidence" value="ECO:0007669"/>
    <property type="project" value="InterPro"/>
</dbReference>
<evidence type="ECO:0000256" key="17">
    <source>
        <dbReference type="SAM" id="MobiDB-lite"/>
    </source>
</evidence>
<evidence type="ECO:0000256" key="11">
    <source>
        <dbReference type="ARBA" id="ARBA00023002"/>
    </source>
</evidence>
<keyword evidence="7" id="KW-0812">Transmembrane</keyword>
<evidence type="ECO:0000256" key="1">
    <source>
        <dbReference type="ARBA" id="ARBA00004109"/>
    </source>
</evidence>
<dbReference type="GO" id="GO:0030042">
    <property type="term" value="P:actin filament depolymerization"/>
    <property type="evidence" value="ECO:0007669"/>
    <property type="project" value="InterPro"/>
</dbReference>
<dbReference type="GO" id="GO:0016363">
    <property type="term" value="C:nuclear matrix"/>
    <property type="evidence" value="ECO:0007669"/>
    <property type="project" value="UniProtKB-SubCell"/>
</dbReference>
<dbReference type="GO" id="GO:0016491">
    <property type="term" value="F:oxidoreductase activity"/>
    <property type="evidence" value="ECO:0007669"/>
    <property type="project" value="UniProtKB-KW"/>
</dbReference>
<dbReference type="CDD" id="cd11286">
    <property type="entry name" value="ADF_cofilin_like"/>
    <property type="match status" value="1"/>
</dbReference>
<dbReference type="InterPro" id="IPR036639">
    <property type="entry name" value="Cyt_c_oxidase_su4_sf"/>
</dbReference>
<dbReference type="GO" id="GO:0006123">
    <property type="term" value="P:mitochondrial electron transport, cytochrome c to oxygen"/>
    <property type="evidence" value="ECO:0007669"/>
    <property type="project" value="InterPro"/>
</dbReference>
<evidence type="ECO:0000256" key="8">
    <source>
        <dbReference type="ARBA" id="ARBA00022792"/>
    </source>
</evidence>
<evidence type="ECO:0000256" key="7">
    <source>
        <dbReference type="ARBA" id="ARBA00022692"/>
    </source>
</evidence>
<accession>A0A0B8N3J8</accession>
<dbReference type="SUPFAM" id="SSF81406">
    <property type="entry name" value="Mitochondrial cytochrome c oxidase subunit IV"/>
    <property type="match status" value="1"/>
</dbReference>
<keyword evidence="20" id="KW-1185">Reference proteome</keyword>
<evidence type="ECO:0000259" key="18">
    <source>
        <dbReference type="PROSITE" id="PS51263"/>
    </source>
</evidence>
<dbReference type="FunFam" id="1.10.442.10:FF:000002">
    <property type="entry name" value="Cytochrome c oxidase subunit V"/>
    <property type="match status" value="1"/>
</dbReference>
<dbReference type="EMBL" id="DF933800">
    <property type="protein sequence ID" value="GAM33446.1"/>
    <property type="molecule type" value="Genomic_DNA"/>
</dbReference>
<evidence type="ECO:0000313" key="19">
    <source>
        <dbReference type="EMBL" id="GAM33446.1"/>
    </source>
</evidence>
<organism evidence="19 20">
    <name type="scientific">Talaromyces pinophilus</name>
    <name type="common">Penicillium pinophilum</name>
    <dbReference type="NCBI Taxonomy" id="128442"/>
    <lineage>
        <taxon>Eukaryota</taxon>
        <taxon>Fungi</taxon>
        <taxon>Dikarya</taxon>
        <taxon>Ascomycota</taxon>
        <taxon>Pezizomycotina</taxon>
        <taxon>Eurotiomycetes</taxon>
        <taxon>Eurotiomycetidae</taxon>
        <taxon>Eurotiales</taxon>
        <taxon>Trichocomaceae</taxon>
        <taxon>Talaromyces</taxon>
        <taxon>Talaromyces sect. Talaromyces</taxon>
    </lineage>
</organism>
<dbReference type="InterPro" id="IPR004203">
    <property type="entry name" value="Cyt_c_oxidase_su4_fam"/>
</dbReference>